<dbReference type="AlphaFoldDB" id="A0AAD7IJH3"/>
<reference evidence="1" key="1">
    <citation type="submission" date="2023-03" db="EMBL/GenBank/DDBJ databases">
        <title>Massive genome expansion in bonnet fungi (Mycena s.s.) driven by repeated elements and novel gene families across ecological guilds.</title>
        <authorList>
            <consortium name="Lawrence Berkeley National Laboratory"/>
            <person name="Harder C.B."/>
            <person name="Miyauchi S."/>
            <person name="Viragh M."/>
            <person name="Kuo A."/>
            <person name="Thoen E."/>
            <person name="Andreopoulos B."/>
            <person name="Lu D."/>
            <person name="Skrede I."/>
            <person name="Drula E."/>
            <person name="Henrissat B."/>
            <person name="Morin E."/>
            <person name="Kohler A."/>
            <person name="Barry K."/>
            <person name="LaButti K."/>
            <person name="Morin E."/>
            <person name="Salamov A."/>
            <person name="Lipzen A."/>
            <person name="Mereny Z."/>
            <person name="Hegedus B."/>
            <person name="Baldrian P."/>
            <person name="Stursova M."/>
            <person name="Weitz H."/>
            <person name="Taylor A."/>
            <person name="Grigoriev I.V."/>
            <person name="Nagy L.G."/>
            <person name="Martin F."/>
            <person name="Kauserud H."/>
        </authorList>
    </citation>
    <scope>NUCLEOTIDE SEQUENCE</scope>
    <source>
        <strain evidence="1">CBHHK182m</strain>
    </source>
</reference>
<dbReference type="EMBL" id="JARKIB010000086">
    <property type="protein sequence ID" value="KAJ7744592.1"/>
    <property type="molecule type" value="Genomic_DNA"/>
</dbReference>
<organism evidence="1 2">
    <name type="scientific">Mycena metata</name>
    <dbReference type="NCBI Taxonomy" id="1033252"/>
    <lineage>
        <taxon>Eukaryota</taxon>
        <taxon>Fungi</taxon>
        <taxon>Dikarya</taxon>
        <taxon>Basidiomycota</taxon>
        <taxon>Agaricomycotina</taxon>
        <taxon>Agaricomycetes</taxon>
        <taxon>Agaricomycetidae</taxon>
        <taxon>Agaricales</taxon>
        <taxon>Marasmiineae</taxon>
        <taxon>Mycenaceae</taxon>
        <taxon>Mycena</taxon>
    </lineage>
</organism>
<comment type="caution">
    <text evidence="1">The sequence shown here is derived from an EMBL/GenBank/DDBJ whole genome shotgun (WGS) entry which is preliminary data.</text>
</comment>
<name>A0AAD7IJH3_9AGAR</name>
<protein>
    <submittedName>
        <fullName evidence="1">Uncharacterized protein</fullName>
    </submittedName>
</protein>
<dbReference type="Proteomes" id="UP001215598">
    <property type="component" value="Unassembled WGS sequence"/>
</dbReference>
<evidence type="ECO:0000313" key="2">
    <source>
        <dbReference type="Proteomes" id="UP001215598"/>
    </source>
</evidence>
<accession>A0AAD7IJH3</accession>
<evidence type="ECO:0000313" key="1">
    <source>
        <dbReference type="EMBL" id="KAJ7744592.1"/>
    </source>
</evidence>
<sequence>MEAAETDLEWMFNIKKLGAIRQLLGMVGILPVYKALIKYTIVPGPSRILSAELTVAFAAHAAVEPKER</sequence>
<keyword evidence="2" id="KW-1185">Reference proteome</keyword>
<gene>
    <name evidence="1" type="ORF">B0H16DRAFT_1889565</name>
</gene>
<proteinExistence type="predicted"/>